<feature type="coiled-coil region" evidence="1">
    <location>
        <begin position="18"/>
        <end position="54"/>
    </location>
</feature>
<name>A0A8X8IC64_9BACT</name>
<accession>A0A8X8IC64</accession>
<reference evidence="2 3" key="1">
    <citation type="submission" date="2016-10" db="EMBL/GenBank/DDBJ databases">
        <authorList>
            <person name="Varghese N."/>
            <person name="Submissions S."/>
        </authorList>
    </citation>
    <scope>NUCLEOTIDE SEQUENCE [LARGE SCALE GENOMIC DNA]</scope>
    <source>
        <strain evidence="2 3">DSM 25353</strain>
    </source>
</reference>
<protein>
    <submittedName>
        <fullName evidence="2">Uncharacterized protein</fullName>
    </submittedName>
</protein>
<organism evidence="2 3">
    <name type="scientific">Hydrobacter penzbergensis</name>
    <dbReference type="NCBI Taxonomy" id="1235997"/>
    <lineage>
        <taxon>Bacteria</taxon>
        <taxon>Pseudomonadati</taxon>
        <taxon>Bacteroidota</taxon>
        <taxon>Chitinophagia</taxon>
        <taxon>Chitinophagales</taxon>
        <taxon>Chitinophagaceae</taxon>
        <taxon>Hydrobacter</taxon>
    </lineage>
</organism>
<evidence type="ECO:0000256" key="1">
    <source>
        <dbReference type="SAM" id="Coils"/>
    </source>
</evidence>
<dbReference type="RefSeq" id="WP_092723585.1">
    <property type="nucleotide sequence ID" value="NZ_FNNO01000006.1"/>
</dbReference>
<gene>
    <name evidence="2" type="ORF">SAMN05444410_106120</name>
</gene>
<proteinExistence type="predicted"/>
<dbReference type="Proteomes" id="UP000198711">
    <property type="component" value="Unassembled WGS sequence"/>
</dbReference>
<comment type="caution">
    <text evidence="2">The sequence shown here is derived from an EMBL/GenBank/DDBJ whole genome shotgun (WGS) entry which is preliminary data.</text>
</comment>
<dbReference type="AlphaFoldDB" id="A0A8X8IC64"/>
<evidence type="ECO:0000313" key="2">
    <source>
        <dbReference type="EMBL" id="SDW84743.1"/>
    </source>
</evidence>
<dbReference type="EMBL" id="FNNO01000006">
    <property type="protein sequence ID" value="SDW84743.1"/>
    <property type="molecule type" value="Genomic_DNA"/>
</dbReference>
<keyword evidence="3" id="KW-1185">Reference proteome</keyword>
<keyword evidence="1" id="KW-0175">Coiled coil</keyword>
<evidence type="ECO:0000313" key="3">
    <source>
        <dbReference type="Proteomes" id="UP000198711"/>
    </source>
</evidence>
<sequence length="65" mass="7669">MKTKKVNIESSVEEKIEKEAVYKAIQKLHEEAQKEKEKEEKAILLRKLREITKNKNIVVSNYAKI</sequence>